<sequence length="74" mass="7592">MNQAAVLPVVFDQASPALPAVLAAPRVVSNARGTRSARRANAIAMAIQRHLSPQPSAATAQRSHGCTGMSAVCL</sequence>
<evidence type="ECO:0000313" key="2">
    <source>
        <dbReference type="EMBL" id="KOR41411.1"/>
    </source>
</evidence>
<dbReference type="AlphaFoldDB" id="A0AAP0ZIR4"/>
<accession>A0AAP0ZIR4</accession>
<feature type="compositionally biased region" description="Polar residues" evidence="1">
    <location>
        <begin position="53"/>
        <end position="64"/>
    </location>
</feature>
<dbReference type="Proteomes" id="UP000036790">
    <property type="component" value="Unassembled WGS sequence"/>
</dbReference>
<protein>
    <submittedName>
        <fullName evidence="2">Uncharacterized protein</fullName>
    </submittedName>
</protein>
<feature type="region of interest" description="Disordered" evidence="1">
    <location>
        <begin position="53"/>
        <end position="74"/>
    </location>
</feature>
<evidence type="ECO:0000313" key="3">
    <source>
        <dbReference type="Proteomes" id="UP000036790"/>
    </source>
</evidence>
<reference evidence="2 3" key="1">
    <citation type="submission" date="2015-07" db="EMBL/GenBank/DDBJ databases">
        <authorList>
            <consortium name="Consortium for Microbial Forensics and Genomics (microFORGE)"/>
            <person name="Knight B.M."/>
            <person name="Roberts D.P."/>
            <person name="Lin D."/>
            <person name="Hari K."/>
            <person name="Fletcher J."/>
            <person name="Melcher U."/>
            <person name="Blagden T."/>
            <person name="Winegar R.A."/>
        </authorList>
    </citation>
    <scope>NUCLEOTIDE SEQUENCE [LARGE SCALE GENOMIC DNA]</scope>
    <source>
        <strain evidence="2 3">X11-5A</strain>
    </source>
</reference>
<evidence type="ECO:0000256" key="1">
    <source>
        <dbReference type="SAM" id="MobiDB-lite"/>
    </source>
</evidence>
<name>A0AAP0ZIR4_9XANT</name>
<dbReference type="EMBL" id="LHUJ01000289">
    <property type="protein sequence ID" value="KOR41411.1"/>
    <property type="molecule type" value="Genomic_DNA"/>
</dbReference>
<proteinExistence type="predicted"/>
<reference evidence="2 3" key="2">
    <citation type="submission" date="2015-09" db="EMBL/GenBank/DDBJ databases">
        <title>Draft genome sequence of Xanthomonas oryzae pv. USA str. X11-5A.</title>
        <authorList>
            <person name="Knight B.M."/>
            <person name="Roberts D.P."/>
            <person name="Lin D."/>
            <person name="Hari K."/>
            <person name="Fletcher J."/>
            <person name="Melcher U."/>
            <person name="Blagden T."/>
            <person name="Winegar R.A."/>
        </authorList>
    </citation>
    <scope>NUCLEOTIDE SEQUENCE [LARGE SCALE GENOMIC DNA]</scope>
    <source>
        <strain evidence="2 3">X11-5A</strain>
    </source>
</reference>
<comment type="caution">
    <text evidence="2">The sequence shown here is derived from an EMBL/GenBank/DDBJ whole genome shotgun (WGS) entry which is preliminary data.</text>
</comment>
<organism evidence="2 3">
    <name type="scientific">Xanthomonas oryzae</name>
    <dbReference type="NCBI Taxonomy" id="347"/>
    <lineage>
        <taxon>Bacteria</taxon>
        <taxon>Pseudomonadati</taxon>
        <taxon>Pseudomonadota</taxon>
        <taxon>Gammaproteobacteria</taxon>
        <taxon>Lysobacterales</taxon>
        <taxon>Lysobacteraceae</taxon>
        <taxon>Xanthomonas</taxon>
    </lineage>
</organism>
<gene>
    <name evidence="2" type="ORF">ADT25_17385</name>
</gene>